<sequence length="480" mass="51781">MTRFPQAPHAGALLMVDIPGPNLDPETADYLRSNGIRAVCLFGKNVESGLQLRSLCRDLRAVMGEEALIAIDHEGGAIVRPTFWPAPPSAMSLGHAGDPALTEAVSAALARQLRSVGINWNFAPVLDVNVNPENPVIAERSYGDSPERVARHGAAALRGLTREGVAGCVKHFPGHGDTRLDSHRALPRVGKSRAELDALELAPFRACLGIAPAVMTAHIIYDALDTEHPATLSRPILSGLLREAWRYDGVIITDSMGMQAIDAHYGRGEAAVMSLNAGADMVMALGRRGAQQVTLDAVQAALDDGLEVSDKLTRLSELARRFPVQIDEAAVQPDDEALFRQAWARGLGLVGDPQPIVPGRRLLLVAQRRTARENVSEASVEAQILADELGGWYSVDLHAYDDPAELDWAQLRRDAGDRPLILATTQRHRQAALGSATPDLHLAFYNPYSALDIAAPAVQSFGFQPLARAAVWDWLRGKTP</sequence>
<dbReference type="Gene3D" id="3.20.20.300">
    <property type="entry name" value="Glycoside hydrolase, family 3, N-terminal domain"/>
    <property type="match status" value="1"/>
</dbReference>
<dbReference type="Pfam" id="PF00933">
    <property type="entry name" value="Glyco_hydro_3"/>
    <property type="match status" value="1"/>
</dbReference>
<keyword evidence="6" id="KW-1185">Reference proteome</keyword>
<dbReference type="RefSeq" id="WP_260560340.1">
    <property type="nucleotide sequence ID" value="NZ_BAABEC010000020.1"/>
</dbReference>
<protein>
    <submittedName>
        <fullName evidence="5">Glycoside hydrolase family 3 protein</fullName>
    </submittedName>
</protein>
<reference evidence="5" key="1">
    <citation type="submission" date="2022-09" db="EMBL/GenBank/DDBJ databases">
        <title>genome sequence of Deinococcus rubellus.</title>
        <authorList>
            <person name="Srinivasan S."/>
        </authorList>
    </citation>
    <scope>NUCLEOTIDE SEQUENCE</scope>
    <source>
        <strain evidence="5">Ant6</strain>
    </source>
</reference>
<feature type="domain" description="Glycoside hydrolase family 3 N-terminal" evidence="4">
    <location>
        <begin position="12"/>
        <end position="312"/>
    </location>
</feature>
<dbReference type="SUPFAM" id="SSF51445">
    <property type="entry name" value="(Trans)glycosidases"/>
    <property type="match status" value="1"/>
</dbReference>
<evidence type="ECO:0000313" key="6">
    <source>
        <dbReference type="Proteomes" id="UP001060261"/>
    </source>
</evidence>
<evidence type="ECO:0000313" key="5">
    <source>
        <dbReference type="EMBL" id="UWX64065.1"/>
    </source>
</evidence>
<dbReference type="InterPro" id="IPR001764">
    <property type="entry name" value="Glyco_hydro_3_N"/>
</dbReference>
<dbReference type="InterPro" id="IPR017853">
    <property type="entry name" value="GH"/>
</dbReference>
<evidence type="ECO:0000256" key="2">
    <source>
        <dbReference type="ARBA" id="ARBA00022801"/>
    </source>
</evidence>
<organism evidence="5 6">
    <name type="scientific">Deinococcus rubellus</name>
    <dbReference type="NCBI Taxonomy" id="1889240"/>
    <lineage>
        <taxon>Bacteria</taxon>
        <taxon>Thermotogati</taxon>
        <taxon>Deinococcota</taxon>
        <taxon>Deinococci</taxon>
        <taxon>Deinococcales</taxon>
        <taxon>Deinococcaceae</taxon>
        <taxon>Deinococcus</taxon>
    </lineage>
</organism>
<dbReference type="PANTHER" id="PTHR30480">
    <property type="entry name" value="BETA-HEXOSAMINIDASE-RELATED"/>
    <property type="match status" value="1"/>
</dbReference>
<name>A0ABY5YG64_9DEIO</name>
<dbReference type="EMBL" id="CP104213">
    <property type="protein sequence ID" value="UWX64065.1"/>
    <property type="molecule type" value="Genomic_DNA"/>
</dbReference>
<evidence type="ECO:0000256" key="1">
    <source>
        <dbReference type="ARBA" id="ARBA00005336"/>
    </source>
</evidence>
<dbReference type="PANTHER" id="PTHR30480:SF16">
    <property type="entry name" value="GLYCOSIDE HYDROLASE FAMILY 3 DOMAIN PROTEIN"/>
    <property type="match status" value="1"/>
</dbReference>
<evidence type="ECO:0000256" key="3">
    <source>
        <dbReference type="ARBA" id="ARBA00023295"/>
    </source>
</evidence>
<dbReference type="InterPro" id="IPR050226">
    <property type="entry name" value="NagZ_Beta-hexosaminidase"/>
</dbReference>
<dbReference type="InterPro" id="IPR036962">
    <property type="entry name" value="Glyco_hydro_3_N_sf"/>
</dbReference>
<comment type="similarity">
    <text evidence="1">Belongs to the glycosyl hydrolase 3 family.</text>
</comment>
<keyword evidence="3" id="KW-0326">Glycosidase</keyword>
<evidence type="ECO:0000259" key="4">
    <source>
        <dbReference type="Pfam" id="PF00933"/>
    </source>
</evidence>
<proteinExistence type="inferred from homology"/>
<keyword evidence="2 5" id="KW-0378">Hydrolase</keyword>
<gene>
    <name evidence="5" type="ORF">N0D28_15345</name>
</gene>
<dbReference type="Proteomes" id="UP001060261">
    <property type="component" value="Chromosome"/>
</dbReference>
<accession>A0ABY5YG64</accession>
<dbReference type="GO" id="GO:0016787">
    <property type="term" value="F:hydrolase activity"/>
    <property type="evidence" value="ECO:0007669"/>
    <property type="project" value="UniProtKB-KW"/>
</dbReference>